<feature type="binding site" evidence="12">
    <location>
        <position position="192"/>
    </location>
    <ligand>
        <name>S-adenosyl-L-methionine</name>
        <dbReference type="ChEBI" id="CHEBI:59789"/>
    </ligand>
</feature>
<dbReference type="HAMAP" id="MF_01225_B">
    <property type="entry name" value="MoaA_B"/>
    <property type="match status" value="1"/>
</dbReference>
<dbReference type="RefSeq" id="WP_349757826.1">
    <property type="nucleotide sequence ID" value="NZ_JBEGCI010000004.1"/>
</dbReference>
<sequence length="330" mass="37113">MTDELIDDFGRRVSYVRISVTDRCDFRCVYCMSEEMTFLPRAQVLTLEELATVARAFTEMGVEKIRLTGGEPLVRRDIDRLVDDIGALPGLKDFAMTTNGASLPKFAGRLRDGGLKRLNISLDSLDPERFRRLTRTGDLNKVIAGIRAAREAGFERIKLNAVILKGRNDDEVIDLVDFARAEGLDISFIEEMPLGDVSDHSRAETFCSSDEVQERIQTRHELIPTTESTLGPSRYFMMPDSESRVGFISPHSHNFCDTCNRVRVTVEGRLLLCLGNEHSVDLRAVLRRHPGDIEAVKSAIVRAMPLKPERHHFTTDGDVQVVRFMNMTGG</sequence>
<gene>
    <name evidence="12 14" type="primary">moaA</name>
    <name evidence="14" type="ORF">ABE957_06310</name>
</gene>
<keyword evidence="15" id="KW-1185">Reference proteome</keyword>
<keyword evidence="8 12" id="KW-0342">GTP-binding</keyword>
<feature type="binding site" evidence="12">
    <location>
        <position position="24"/>
    </location>
    <ligand>
        <name>[4Fe-4S] cluster</name>
        <dbReference type="ChEBI" id="CHEBI:49883"/>
        <label>1</label>
        <note>4Fe-4S-S-AdoMet</note>
    </ligand>
</feature>
<feature type="binding site" evidence="12">
    <location>
        <position position="30"/>
    </location>
    <ligand>
        <name>S-adenosyl-L-methionine</name>
        <dbReference type="ChEBI" id="CHEBI:59789"/>
    </ligand>
</feature>
<comment type="pathway">
    <text evidence="12">Cofactor biosynthesis; molybdopterin biosynthesis.</text>
</comment>
<accession>A0ABV1N3H7</accession>
<evidence type="ECO:0000256" key="10">
    <source>
        <dbReference type="ARBA" id="ARBA00023239"/>
    </source>
</evidence>
<dbReference type="InterPro" id="IPR040064">
    <property type="entry name" value="MoaA-like"/>
</dbReference>
<feature type="binding site" evidence="12">
    <location>
        <position position="97"/>
    </location>
    <ligand>
        <name>GTP</name>
        <dbReference type="ChEBI" id="CHEBI:37565"/>
    </ligand>
</feature>
<keyword evidence="7 12" id="KW-0411">Iron-sulfur</keyword>
<dbReference type="InterPro" id="IPR000385">
    <property type="entry name" value="MoaA_NifB_PqqE_Fe-S-bd_CS"/>
</dbReference>
<feature type="binding site" evidence="12">
    <location>
        <position position="28"/>
    </location>
    <ligand>
        <name>[4Fe-4S] cluster</name>
        <dbReference type="ChEBI" id="CHEBI:49883"/>
        <label>1</label>
        <note>4Fe-4S-S-AdoMet</note>
    </ligand>
</feature>
<evidence type="ECO:0000256" key="3">
    <source>
        <dbReference type="ARBA" id="ARBA00022691"/>
    </source>
</evidence>
<evidence type="ECO:0000256" key="8">
    <source>
        <dbReference type="ARBA" id="ARBA00023134"/>
    </source>
</evidence>
<evidence type="ECO:0000256" key="6">
    <source>
        <dbReference type="ARBA" id="ARBA00023004"/>
    </source>
</evidence>
<organism evidence="14 15">
    <name type="scientific">Halomonas pelophila</name>
    <dbReference type="NCBI Taxonomy" id="3151122"/>
    <lineage>
        <taxon>Bacteria</taxon>
        <taxon>Pseudomonadati</taxon>
        <taxon>Pseudomonadota</taxon>
        <taxon>Gammaproteobacteria</taxon>
        <taxon>Oceanospirillales</taxon>
        <taxon>Halomonadaceae</taxon>
        <taxon>Halomonas</taxon>
    </lineage>
</organism>
<comment type="function">
    <text evidence="12">Catalyzes the cyclization of GTP to (8S)-3',8-cyclo-7,8-dihydroguanosine 5'-triphosphate.</text>
</comment>
<dbReference type="NCBIfam" id="TIGR02666">
    <property type="entry name" value="moaA"/>
    <property type="match status" value="1"/>
</dbReference>
<comment type="catalytic activity">
    <reaction evidence="11 12">
        <text>GTP + AH2 + S-adenosyl-L-methionine = (8S)-3',8-cyclo-7,8-dihydroguanosine 5'-triphosphate + 5'-deoxyadenosine + L-methionine + A + H(+)</text>
        <dbReference type="Rhea" id="RHEA:49576"/>
        <dbReference type="ChEBI" id="CHEBI:13193"/>
        <dbReference type="ChEBI" id="CHEBI:15378"/>
        <dbReference type="ChEBI" id="CHEBI:17319"/>
        <dbReference type="ChEBI" id="CHEBI:17499"/>
        <dbReference type="ChEBI" id="CHEBI:37565"/>
        <dbReference type="ChEBI" id="CHEBI:57844"/>
        <dbReference type="ChEBI" id="CHEBI:59789"/>
        <dbReference type="ChEBI" id="CHEBI:131766"/>
        <dbReference type="EC" id="4.1.99.22"/>
    </reaction>
</comment>
<evidence type="ECO:0000256" key="11">
    <source>
        <dbReference type="ARBA" id="ARBA00048697"/>
    </source>
</evidence>
<dbReference type="PANTHER" id="PTHR22960">
    <property type="entry name" value="MOLYBDOPTERIN COFACTOR SYNTHESIS PROTEIN A"/>
    <property type="match status" value="1"/>
</dbReference>
<keyword evidence="10 12" id="KW-0456">Lyase</keyword>
<evidence type="ECO:0000256" key="4">
    <source>
        <dbReference type="ARBA" id="ARBA00022723"/>
    </source>
</evidence>
<dbReference type="InterPro" id="IPR006638">
    <property type="entry name" value="Elp3/MiaA/NifB-like_rSAM"/>
</dbReference>
<protein>
    <recommendedName>
        <fullName evidence="1 12">GTP 3',8-cyclase</fullName>
        <ecNumber evidence="1 12">4.1.99.22</ecNumber>
    </recommendedName>
    <alternativeName>
        <fullName evidence="12">Molybdenum cofactor biosynthesis protein A</fullName>
    </alternativeName>
</protein>
<evidence type="ECO:0000256" key="5">
    <source>
        <dbReference type="ARBA" id="ARBA00022741"/>
    </source>
</evidence>
<feature type="binding site" evidence="12">
    <location>
        <position position="158"/>
    </location>
    <ligand>
        <name>GTP</name>
        <dbReference type="ChEBI" id="CHEBI:37565"/>
    </ligand>
</feature>
<dbReference type="CDD" id="cd21117">
    <property type="entry name" value="Twitch_MoaA"/>
    <property type="match status" value="1"/>
</dbReference>
<keyword evidence="9 12" id="KW-0501">Molybdenum cofactor biosynthesis</keyword>
<evidence type="ECO:0000259" key="13">
    <source>
        <dbReference type="PROSITE" id="PS51918"/>
    </source>
</evidence>
<evidence type="ECO:0000313" key="14">
    <source>
        <dbReference type="EMBL" id="MEQ6888284.1"/>
    </source>
</evidence>
<feature type="binding site" evidence="12">
    <location>
        <position position="273"/>
    </location>
    <ligand>
        <name>[4Fe-4S] cluster</name>
        <dbReference type="ChEBI" id="CHEBI:49883"/>
        <label>2</label>
        <note>4Fe-4S-substrate</note>
    </ligand>
</feature>
<name>A0ABV1N3H7_9GAMM</name>
<dbReference type="SMART" id="SM00729">
    <property type="entry name" value="Elp3"/>
    <property type="match status" value="1"/>
</dbReference>
<dbReference type="Gene3D" id="3.20.20.70">
    <property type="entry name" value="Aldolase class I"/>
    <property type="match status" value="1"/>
</dbReference>
<proteinExistence type="inferred from homology"/>
<feature type="binding site" evidence="12">
    <location>
        <position position="259"/>
    </location>
    <ligand>
        <name>[4Fe-4S] cluster</name>
        <dbReference type="ChEBI" id="CHEBI:49883"/>
        <label>2</label>
        <note>4Fe-4S-substrate</note>
    </ligand>
</feature>
<comment type="similarity">
    <text evidence="12">Belongs to the radical SAM superfamily. MoaA family.</text>
</comment>
<feature type="binding site" evidence="12">
    <location>
        <position position="70"/>
    </location>
    <ligand>
        <name>S-adenosyl-L-methionine</name>
        <dbReference type="ChEBI" id="CHEBI:59789"/>
    </ligand>
</feature>
<comment type="cofactor">
    <cofactor evidence="12">
        <name>[4Fe-4S] cluster</name>
        <dbReference type="ChEBI" id="CHEBI:49883"/>
    </cofactor>
    <text evidence="12">Binds 2 [4Fe-4S] clusters. Binds 1 [4Fe-4S] cluster coordinated with 3 cysteines and an exchangeable S-adenosyl-L-methionine and 1 [4Fe-4S] cluster coordinated with 3 cysteines and the GTP-derived substrate.</text>
</comment>
<dbReference type="SFLD" id="SFLDS00029">
    <property type="entry name" value="Radical_SAM"/>
    <property type="match status" value="1"/>
</dbReference>
<keyword evidence="5 12" id="KW-0547">Nucleotide-binding</keyword>
<evidence type="ECO:0000256" key="12">
    <source>
        <dbReference type="HAMAP-Rule" id="MF_01225"/>
    </source>
</evidence>
<keyword evidence="3 12" id="KW-0949">S-adenosyl-L-methionine</keyword>
<dbReference type="InterPro" id="IPR058240">
    <property type="entry name" value="rSAM_sf"/>
</dbReference>
<feature type="binding site" evidence="12">
    <location>
        <position position="256"/>
    </location>
    <ligand>
        <name>[4Fe-4S] cluster</name>
        <dbReference type="ChEBI" id="CHEBI:49883"/>
        <label>2</label>
        <note>4Fe-4S-substrate</note>
    </ligand>
</feature>
<keyword evidence="2 12" id="KW-0004">4Fe-4S</keyword>
<dbReference type="InterPro" id="IPR013785">
    <property type="entry name" value="Aldolase_TIM"/>
</dbReference>
<reference evidence="14 15" key="1">
    <citation type="submission" date="2024-05" db="EMBL/GenBank/DDBJ databases">
        <title>Halomonas sp. CS7 16S ribosomal RNA gene Genome sequencing and assembly.</title>
        <authorList>
            <person name="Yook S."/>
        </authorList>
    </citation>
    <scope>NUCLEOTIDE SEQUENCE [LARGE SCALE GENOMIC DNA]</scope>
    <source>
        <strain evidence="14 15">CS7</strain>
    </source>
</reference>
<feature type="binding site" evidence="12">
    <location>
        <position position="17"/>
    </location>
    <ligand>
        <name>GTP</name>
        <dbReference type="ChEBI" id="CHEBI:37565"/>
    </ligand>
</feature>
<evidence type="ECO:0000256" key="1">
    <source>
        <dbReference type="ARBA" id="ARBA00012167"/>
    </source>
</evidence>
<evidence type="ECO:0000256" key="7">
    <source>
        <dbReference type="ARBA" id="ARBA00023014"/>
    </source>
</evidence>
<dbReference type="SFLD" id="SFLDG01383">
    <property type="entry name" value="cyclic_pyranopterin_phosphate"/>
    <property type="match status" value="1"/>
</dbReference>
<comment type="caution">
    <text evidence="14">The sequence shown here is derived from an EMBL/GenBank/DDBJ whole genome shotgun (WGS) entry which is preliminary data.</text>
</comment>
<dbReference type="Pfam" id="PF04055">
    <property type="entry name" value="Radical_SAM"/>
    <property type="match status" value="1"/>
</dbReference>
<dbReference type="EMBL" id="JBEGCI010000004">
    <property type="protein sequence ID" value="MEQ6888284.1"/>
    <property type="molecule type" value="Genomic_DNA"/>
</dbReference>
<feature type="binding site" evidence="12">
    <location>
        <position position="121"/>
    </location>
    <ligand>
        <name>S-adenosyl-L-methionine</name>
        <dbReference type="ChEBI" id="CHEBI:59789"/>
    </ligand>
</feature>
<feature type="binding site" evidence="12">
    <location>
        <position position="66"/>
    </location>
    <ligand>
        <name>GTP</name>
        <dbReference type="ChEBI" id="CHEBI:37565"/>
    </ligand>
</feature>
<dbReference type="SFLD" id="SFLDG01067">
    <property type="entry name" value="SPASM/twitch_domain_containing"/>
    <property type="match status" value="1"/>
</dbReference>
<dbReference type="InterPro" id="IPR013483">
    <property type="entry name" value="MoaA"/>
</dbReference>
<dbReference type="InterPro" id="IPR007197">
    <property type="entry name" value="rSAM"/>
</dbReference>
<dbReference type="SFLD" id="SFLDG01386">
    <property type="entry name" value="main_SPASM_domain-containing"/>
    <property type="match status" value="1"/>
</dbReference>
<feature type="domain" description="Radical SAM core" evidence="13">
    <location>
        <begin position="8"/>
        <end position="219"/>
    </location>
</feature>
<dbReference type="EC" id="4.1.99.22" evidence="1 12"/>
<dbReference type="Pfam" id="PF06463">
    <property type="entry name" value="Mob_synth_C"/>
    <property type="match status" value="1"/>
</dbReference>
<evidence type="ECO:0000313" key="15">
    <source>
        <dbReference type="Proteomes" id="UP001472978"/>
    </source>
</evidence>
<dbReference type="PROSITE" id="PS51918">
    <property type="entry name" value="RADICAL_SAM"/>
    <property type="match status" value="1"/>
</dbReference>
<comment type="subunit">
    <text evidence="12">Monomer and homodimer.</text>
</comment>
<feature type="binding site" evidence="12">
    <location>
        <begin position="261"/>
        <end position="263"/>
    </location>
    <ligand>
        <name>GTP</name>
        <dbReference type="ChEBI" id="CHEBI:37565"/>
    </ligand>
</feature>
<evidence type="ECO:0000256" key="9">
    <source>
        <dbReference type="ARBA" id="ARBA00023150"/>
    </source>
</evidence>
<dbReference type="SUPFAM" id="SSF102114">
    <property type="entry name" value="Radical SAM enzymes"/>
    <property type="match status" value="1"/>
</dbReference>
<dbReference type="CDD" id="cd01335">
    <property type="entry name" value="Radical_SAM"/>
    <property type="match status" value="1"/>
</dbReference>
<keyword evidence="4 12" id="KW-0479">Metal-binding</keyword>
<feature type="binding site" evidence="12">
    <location>
        <position position="31"/>
    </location>
    <ligand>
        <name>[4Fe-4S] cluster</name>
        <dbReference type="ChEBI" id="CHEBI:49883"/>
        <label>1</label>
        <note>4Fe-4S-S-AdoMet</note>
    </ligand>
</feature>
<dbReference type="NCBIfam" id="NF001199">
    <property type="entry name" value="PRK00164.2-1"/>
    <property type="match status" value="1"/>
</dbReference>
<keyword evidence="6 12" id="KW-0408">Iron</keyword>
<evidence type="ECO:0000256" key="2">
    <source>
        <dbReference type="ARBA" id="ARBA00022485"/>
    </source>
</evidence>
<dbReference type="PANTHER" id="PTHR22960:SF0">
    <property type="entry name" value="MOLYBDENUM COFACTOR BIOSYNTHESIS PROTEIN 1"/>
    <property type="match status" value="1"/>
</dbReference>
<dbReference type="InterPro" id="IPR010505">
    <property type="entry name" value="MoaA_twitch"/>
</dbReference>
<dbReference type="GO" id="GO:0061798">
    <property type="term" value="F:GTP 3',8'-cyclase activity"/>
    <property type="evidence" value="ECO:0007669"/>
    <property type="project" value="UniProtKB-EC"/>
</dbReference>
<dbReference type="Proteomes" id="UP001472978">
    <property type="component" value="Unassembled WGS sequence"/>
</dbReference>
<dbReference type="InterPro" id="IPR050105">
    <property type="entry name" value="MoCo_biosynth_MoaA/MoaC"/>
</dbReference>
<dbReference type="PROSITE" id="PS01305">
    <property type="entry name" value="MOAA_NIFB_PQQE"/>
    <property type="match status" value="1"/>
</dbReference>